<gene>
    <name evidence="5" type="ORF">JN11_01357</name>
</gene>
<protein>
    <submittedName>
        <fullName evidence="5">Helix-turn-helix protein</fullName>
    </submittedName>
</protein>
<dbReference type="PANTHER" id="PTHR46796">
    <property type="entry name" value="HTH-TYPE TRANSCRIPTIONAL ACTIVATOR RHAS-RELATED"/>
    <property type="match status" value="1"/>
</dbReference>
<dbReference type="AlphaFoldDB" id="A0A562UAN7"/>
<sequence length="257" mass="29206">MDIHRFPPSVILKPYIREYLIIEADEATKTTTIPDTSIVLSFRIGGGVFKANGTEKCPLPFNAVAGLRNSVREFYYSQQTINLLVLLNEGGIKAFSKMPAHELFCESISTEHLFPLTELNILSEQLAEAGHNKTRVQLVEAFLVKKLINHKPDMLIQSAVSAIKQQNGVIIVRDLVKSLPVSLDPFEKRFRAVIGITPKRYAGIVRLRNLISKYPTHHSLTETSLEAGYFDQAHFIKDFRLFTGQSPKDFFQLQRYW</sequence>
<dbReference type="Pfam" id="PF20240">
    <property type="entry name" value="DUF6597"/>
    <property type="match status" value="1"/>
</dbReference>
<evidence type="ECO:0000313" key="6">
    <source>
        <dbReference type="Proteomes" id="UP000317010"/>
    </source>
</evidence>
<dbReference type="Pfam" id="PF12833">
    <property type="entry name" value="HTH_18"/>
    <property type="match status" value="1"/>
</dbReference>
<dbReference type="Proteomes" id="UP000317010">
    <property type="component" value="Unassembled WGS sequence"/>
</dbReference>
<keyword evidence="3" id="KW-0804">Transcription</keyword>
<keyword evidence="2" id="KW-0238">DNA-binding</keyword>
<dbReference type="OrthoDB" id="323290at2"/>
<dbReference type="InterPro" id="IPR046532">
    <property type="entry name" value="DUF6597"/>
</dbReference>
<accession>A0A562UAN7</accession>
<evidence type="ECO:0000256" key="3">
    <source>
        <dbReference type="ARBA" id="ARBA00023163"/>
    </source>
</evidence>
<evidence type="ECO:0000256" key="1">
    <source>
        <dbReference type="ARBA" id="ARBA00023015"/>
    </source>
</evidence>
<evidence type="ECO:0000259" key="4">
    <source>
        <dbReference type="PROSITE" id="PS01124"/>
    </source>
</evidence>
<name>A0A562UAN7_9SPHI</name>
<dbReference type="InterPro" id="IPR050204">
    <property type="entry name" value="AraC_XylS_family_regulators"/>
</dbReference>
<proteinExistence type="predicted"/>
<dbReference type="EMBL" id="VLLI01000003">
    <property type="protein sequence ID" value="TWJ02385.1"/>
    <property type="molecule type" value="Genomic_DNA"/>
</dbReference>
<dbReference type="PANTHER" id="PTHR46796:SF13">
    <property type="entry name" value="HTH-TYPE TRANSCRIPTIONAL ACTIVATOR RHAS"/>
    <property type="match status" value="1"/>
</dbReference>
<dbReference type="RefSeq" id="WP_144910940.1">
    <property type="nucleotide sequence ID" value="NZ_VLLI01000003.1"/>
</dbReference>
<reference evidence="5 6" key="1">
    <citation type="submission" date="2019-07" db="EMBL/GenBank/DDBJ databases">
        <title>Genomic Encyclopedia of Archaeal and Bacterial Type Strains, Phase II (KMG-II): from individual species to whole genera.</title>
        <authorList>
            <person name="Goeker M."/>
        </authorList>
    </citation>
    <scope>NUCLEOTIDE SEQUENCE [LARGE SCALE GENOMIC DNA]</scope>
    <source>
        <strain evidence="5 6">ATCC BAA-1854</strain>
    </source>
</reference>
<dbReference type="PROSITE" id="PS01124">
    <property type="entry name" value="HTH_ARAC_FAMILY_2"/>
    <property type="match status" value="1"/>
</dbReference>
<comment type="caution">
    <text evidence="5">The sequence shown here is derived from an EMBL/GenBank/DDBJ whole genome shotgun (WGS) entry which is preliminary data.</text>
</comment>
<keyword evidence="1" id="KW-0805">Transcription regulation</keyword>
<dbReference type="Gene3D" id="1.10.10.60">
    <property type="entry name" value="Homeodomain-like"/>
    <property type="match status" value="1"/>
</dbReference>
<dbReference type="InterPro" id="IPR018060">
    <property type="entry name" value="HTH_AraC"/>
</dbReference>
<dbReference type="GO" id="GO:0043565">
    <property type="term" value="F:sequence-specific DNA binding"/>
    <property type="evidence" value="ECO:0007669"/>
    <property type="project" value="InterPro"/>
</dbReference>
<feature type="domain" description="HTH araC/xylS-type" evidence="4">
    <location>
        <begin position="153"/>
        <end position="253"/>
    </location>
</feature>
<keyword evidence="6" id="KW-1185">Reference proteome</keyword>
<evidence type="ECO:0000313" key="5">
    <source>
        <dbReference type="EMBL" id="TWJ02385.1"/>
    </source>
</evidence>
<evidence type="ECO:0000256" key="2">
    <source>
        <dbReference type="ARBA" id="ARBA00023125"/>
    </source>
</evidence>
<dbReference type="GO" id="GO:0003700">
    <property type="term" value="F:DNA-binding transcription factor activity"/>
    <property type="evidence" value="ECO:0007669"/>
    <property type="project" value="InterPro"/>
</dbReference>
<organism evidence="5 6">
    <name type="scientific">Mucilaginibacter frigoritolerans</name>
    <dbReference type="NCBI Taxonomy" id="652788"/>
    <lineage>
        <taxon>Bacteria</taxon>
        <taxon>Pseudomonadati</taxon>
        <taxon>Bacteroidota</taxon>
        <taxon>Sphingobacteriia</taxon>
        <taxon>Sphingobacteriales</taxon>
        <taxon>Sphingobacteriaceae</taxon>
        <taxon>Mucilaginibacter</taxon>
    </lineage>
</organism>
<dbReference type="SMART" id="SM00342">
    <property type="entry name" value="HTH_ARAC"/>
    <property type="match status" value="1"/>
</dbReference>